<dbReference type="PROSITE" id="PS50075">
    <property type="entry name" value="CARRIER"/>
    <property type="match status" value="1"/>
</dbReference>
<dbReference type="SUPFAM" id="SSF47336">
    <property type="entry name" value="ACP-like"/>
    <property type="match status" value="1"/>
</dbReference>
<dbReference type="InterPro" id="IPR009081">
    <property type="entry name" value="PP-bd_ACP"/>
</dbReference>
<reference evidence="2 3" key="1">
    <citation type="journal article" date="2019" name="Int. J. Syst. Evol. Microbiol.">
        <title>The Global Catalogue of Microorganisms (GCM) 10K type strain sequencing project: providing services to taxonomists for standard genome sequencing and annotation.</title>
        <authorList>
            <consortium name="The Broad Institute Genomics Platform"/>
            <consortium name="The Broad Institute Genome Sequencing Center for Infectious Disease"/>
            <person name="Wu L."/>
            <person name="Ma J."/>
        </authorList>
    </citation>
    <scope>NUCLEOTIDE SEQUENCE [LARGE SCALE GENOMIC DNA]</scope>
    <source>
        <strain evidence="2 3">JCM 14545</strain>
    </source>
</reference>
<comment type="caution">
    <text evidence="2">The sequence shown here is derived from an EMBL/GenBank/DDBJ whole genome shotgun (WGS) entry which is preliminary data.</text>
</comment>
<protein>
    <recommendedName>
        <fullName evidence="1">Carrier domain-containing protein</fullName>
    </recommendedName>
</protein>
<evidence type="ECO:0000259" key="1">
    <source>
        <dbReference type="PROSITE" id="PS50075"/>
    </source>
</evidence>
<dbReference type="Gene3D" id="1.10.1200.10">
    <property type="entry name" value="ACP-like"/>
    <property type="match status" value="1"/>
</dbReference>
<proteinExistence type="predicted"/>
<organism evidence="2 3">
    <name type="scientific">Amycolatopsis minnesotensis</name>
    <dbReference type="NCBI Taxonomy" id="337894"/>
    <lineage>
        <taxon>Bacteria</taxon>
        <taxon>Bacillati</taxon>
        <taxon>Actinomycetota</taxon>
        <taxon>Actinomycetes</taxon>
        <taxon>Pseudonocardiales</taxon>
        <taxon>Pseudonocardiaceae</taxon>
        <taxon>Amycolatopsis</taxon>
    </lineage>
</organism>
<dbReference type="EMBL" id="BAAANN010000011">
    <property type="protein sequence ID" value="GAA1958974.1"/>
    <property type="molecule type" value="Genomic_DNA"/>
</dbReference>
<evidence type="ECO:0000313" key="2">
    <source>
        <dbReference type="EMBL" id="GAA1958974.1"/>
    </source>
</evidence>
<dbReference type="InterPro" id="IPR036736">
    <property type="entry name" value="ACP-like_sf"/>
</dbReference>
<sequence>MSVTETELRTIIATALGTRPDEIDGDANLVLLGLSSLEVMRMTSRWRREKRPVSFTALAGAPTLNQWLAHLNGR</sequence>
<dbReference type="RefSeq" id="WP_344418346.1">
    <property type="nucleotide sequence ID" value="NZ_BAAANN010000011.1"/>
</dbReference>
<dbReference type="Proteomes" id="UP001501116">
    <property type="component" value="Unassembled WGS sequence"/>
</dbReference>
<name>A0ABN2QVL7_9PSEU</name>
<evidence type="ECO:0000313" key="3">
    <source>
        <dbReference type="Proteomes" id="UP001501116"/>
    </source>
</evidence>
<gene>
    <name evidence="2" type="ORF">GCM10009754_31720</name>
</gene>
<dbReference type="Pfam" id="PF00550">
    <property type="entry name" value="PP-binding"/>
    <property type="match status" value="1"/>
</dbReference>
<keyword evidence="3" id="KW-1185">Reference proteome</keyword>
<accession>A0ABN2QVL7</accession>
<feature type="domain" description="Carrier" evidence="1">
    <location>
        <begin position="2"/>
        <end position="74"/>
    </location>
</feature>